<dbReference type="InterPro" id="IPR013324">
    <property type="entry name" value="RNA_pol_sigma_r3/r4-like"/>
</dbReference>
<dbReference type="SUPFAM" id="SSF88659">
    <property type="entry name" value="Sigma3 and sigma4 domains of RNA polymerase sigma factors"/>
    <property type="match status" value="1"/>
</dbReference>
<dbReference type="PANTHER" id="PTHR43133:SF63">
    <property type="entry name" value="RNA POLYMERASE SIGMA FACTOR FECI-RELATED"/>
    <property type="match status" value="1"/>
</dbReference>
<keyword evidence="2" id="KW-0805">Transcription regulation</keyword>
<dbReference type="GO" id="GO:0016987">
    <property type="term" value="F:sigma factor activity"/>
    <property type="evidence" value="ECO:0007669"/>
    <property type="project" value="UniProtKB-KW"/>
</dbReference>
<dbReference type="InterPro" id="IPR039425">
    <property type="entry name" value="RNA_pol_sigma-70-like"/>
</dbReference>
<gene>
    <name evidence="7" type="ORF">HNR59_000902</name>
</gene>
<evidence type="ECO:0000256" key="3">
    <source>
        <dbReference type="ARBA" id="ARBA00023082"/>
    </source>
</evidence>
<sequence length="167" mass="18795">MWDLQHLFRKHARDIAQSLRRRGIAEETAADLTQDTFVRVLVSPPASGTAAHNPAGYLFRVARNLGIDHQRRERRVTFVDLAPEAFAALADTAPSAETIVYDRQKLALTKAALAELPERTRKAFEMHRLEAMTIAAVAAELDLSVSRTWSLIRHAYEHIDTRLSAVR</sequence>
<comment type="similarity">
    <text evidence="1">Belongs to the sigma-70 factor family. ECF subfamily.</text>
</comment>
<dbReference type="GO" id="GO:0006352">
    <property type="term" value="P:DNA-templated transcription initiation"/>
    <property type="evidence" value="ECO:0007669"/>
    <property type="project" value="InterPro"/>
</dbReference>
<keyword evidence="3" id="KW-0731">Sigma factor</keyword>
<dbReference type="Gene3D" id="1.10.1740.10">
    <property type="match status" value="1"/>
</dbReference>
<dbReference type="SUPFAM" id="SSF88946">
    <property type="entry name" value="Sigma2 domain of RNA polymerase sigma factors"/>
    <property type="match status" value="1"/>
</dbReference>
<dbReference type="InterPro" id="IPR007627">
    <property type="entry name" value="RNA_pol_sigma70_r2"/>
</dbReference>
<evidence type="ECO:0000256" key="1">
    <source>
        <dbReference type="ARBA" id="ARBA00010641"/>
    </source>
</evidence>
<evidence type="ECO:0000259" key="6">
    <source>
        <dbReference type="Pfam" id="PF08281"/>
    </source>
</evidence>
<evidence type="ECO:0000313" key="8">
    <source>
        <dbReference type="Proteomes" id="UP000533306"/>
    </source>
</evidence>
<feature type="domain" description="RNA polymerase sigma-70 region 2" evidence="5">
    <location>
        <begin position="7"/>
        <end position="75"/>
    </location>
</feature>
<dbReference type="AlphaFoldDB" id="A0A7W9RZW9"/>
<name>A0A7W9RZW9_9HYPH</name>
<protein>
    <submittedName>
        <fullName evidence="7">RNA polymerase sigma-70 factor (ECF subfamily)</fullName>
    </submittedName>
</protein>
<dbReference type="PANTHER" id="PTHR43133">
    <property type="entry name" value="RNA POLYMERASE ECF-TYPE SIGMA FACTO"/>
    <property type="match status" value="1"/>
</dbReference>
<dbReference type="Pfam" id="PF08281">
    <property type="entry name" value="Sigma70_r4_2"/>
    <property type="match status" value="1"/>
</dbReference>
<dbReference type="InterPro" id="IPR013249">
    <property type="entry name" value="RNA_pol_sigma70_r4_t2"/>
</dbReference>
<evidence type="ECO:0000256" key="2">
    <source>
        <dbReference type="ARBA" id="ARBA00023015"/>
    </source>
</evidence>
<accession>A0A7W9RZW9</accession>
<keyword evidence="4" id="KW-0804">Transcription</keyword>
<dbReference type="EMBL" id="JACHEU010000001">
    <property type="protein sequence ID" value="MBB6011557.1"/>
    <property type="molecule type" value="Genomic_DNA"/>
</dbReference>
<keyword evidence="8" id="KW-1185">Reference proteome</keyword>
<dbReference type="RefSeq" id="WP_183826568.1">
    <property type="nucleotide sequence ID" value="NZ_JACHEU010000001.1"/>
</dbReference>
<dbReference type="NCBIfam" id="TIGR02937">
    <property type="entry name" value="sigma70-ECF"/>
    <property type="match status" value="1"/>
</dbReference>
<proteinExistence type="inferred from homology"/>
<dbReference type="GO" id="GO:0003677">
    <property type="term" value="F:DNA binding"/>
    <property type="evidence" value="ECO:0007669"/>
    <property type="project" value="InterPro"/>
</dbReference>
<dbReference type="Pfam" id="PF04542">
    <property type="entry name" value="Sigma70_r2"/>
    <property type="match status" value="1"/>
</dbReference>
<comment type="caution">
    <text evidence="7">The sequence shown here is derived from an EMBL/GenBank/DDBJ whole genome shotgun (WGS) entry which is preliminary data.</text>
</comment>
<dbReference type="InterPro" id="IPR036388">
    <property type="entry name" value="WH-like_DNA-bd_sf"/>
</dbReference>
<evidence type="ECO:0000313" key="7">
    <source>
        <dbReference type="EMBL" id="MBB6011557.1"/>
    </source>
</evidence>
<reference evidence="7 8" key="1">
    <citation type="submission" date="2020-08" db="EMBL/GenBank/DDBJ databases">
        <title>Genomic Encyclopedia of Type Strains, Phase IV (KMG-IV): sequencing the most valuable type-strain genomes for metagenomic binning, comparative biology and taxonomic classification.</title>
        <authorList>
            <person name="Goeker M."/>
        </authorList>
    </citation>
    <scope>NUCLEOTIDE SEQUENCE [LARGE SCALE GENOMIC DNA]</scope>
    <source>
        <strain evidence="7 8">DSM 11099</strain>
    </source>
</reference>
<dbReference type="Proteomes" id="UP000533306">
    <property type="component" value="Unassembled WGS sequence"/>
</dbReference>
<organism evidence="7 8">
    <name type="scientific">Aquamicrobium lusatiense</name>
    <dbReference type="NCBI Taxonomy" id="89772"/>
    <lineage>
        <taxon>Bacteria</taxon>
        <taxon>Pseudomonadati</taxon>
        <taxon>Pseudomonadota</taxon>
        <taxon>Alphaproteobacteria</taxon>
        <taxon>Hyphomicrobiales</taxon>
        <taxon>Phyllobacteriaceae</taxon>
        <taxon>Aquamicrobium</taxon>
    </lineage>
</organism>
<evidence type="ECO:0000256" key="4">
    <source>
        <dbReference type="ARBA" id="ARBA00023163"/>
    </source>
</evidence>
<dbReference type="InterPro" id="IPR014284">
    <property type="entry name" value="RNA_pol_sigma-70_dom"/>
</dbReference>
<dbReference type="InterPro" id="IPR013325">
    <property type="entry name" value="RNA_pol_sigma_r2"/>
</dbReference>
<dbReference type="Gene3D" id="1.10.10.10">
    <property type="entry name" value="Winged helix-like DNA-binding domain superfamily/Winged helix DNA-binding domain"/>
    <property type="match status" value="1"/>
</dbReference>
<feature type="domain" description="RNA polymerase sigma factor 70 region 4 type 2" evidence="6">
    <location>
        <begin position="111"/>
        <end position="158"/>
    </location>
</feature>
<evidence type="ECO:0000259" key="5">
    <source>
        <dbReference type="Pfam" id="PF04542"/>
    </source>
</evidence>